<dbReference type="CDD" id="cd06225">
    <property type="entry name" value="HAMP"/>
    <property type="match status" value="1"/>
</dbReference>
<evidence type="ECO:0000313" key="4">
    <source>
        <dbReference type="EMBL" id="AZQ56255.1"/>
    </source>
</evidence>
<reference evidence="4 5" key="1">
    <citation type="submission" date="2018-12" db="EMBL/GenBank/DDBJ databases">
        <title>Cadmium resistance mechanism in endophytic bacteria Burkholderia cenocepacia YG-3.</title>
        <authorList>
            <person name="Zhang X."/>
            <person name="Wang X."/>
            <person name="Zhu Y."/>
        </authorList>
    </citation>
    <scope>NUCLEOTIDE SEQUENCE [LARGE SCALE GENOMIC DNA]</scope>
    <source>
        <strain evidence="4 5">YG-3</strain>
    </source>
</reference>
<dbReference type="AlphaFoldDB" id="A0A3S9NKN4"/>
<organism evidence="4 5">
    <name type="scientific">Burkholderia cenocepacia</name>
    <dbReference type="NCBI Taxonomy" id="95486"/>
    <lineage>
        <taxon>Bacteria</taxon>
        <taxon>Pseudomonadati</taxon>
        <taxon>Pseudomonadota</taxon>
        <taxon>Betaproteobacteria</taxon>
        <taxon>Burkholderiales</taxon>
        <taxon>Burkholderiaceae</taxon>
        <taxon>Burkholderia</taxon>
        <taxon>Burkholderia cepacia complex</taxon>
    </lineage>
</organism>
<sequence>MIRLGLTSKLSVLFACIGVIASGTTGYYAYRANRAMLVQEAQHSLLMSTQLLGQRFTSALADVADDALVLAQLPSSASVAAGDNADDTRRMRLEQVYYSFMRNHAEYLQIRLIASGHFGIERIRVDRDARGIVVLPESAFQEKGQFSYVFDTLATAPGHIYLSPIAIDHETGSHAAEGLAILRVGTPVVDASGQTVGALVVDVELSRVFGRLERDLPDDYAVYLANEWGDFLVHPDPEQTFGFDRGRRVLMQDRFAVTRALFDSGRTNVTLNGLAQPDQAPGQMFAFVRTPFGHVEGNRFVVLGMARPLADVLAPDGMLGERIVRMVLVSSVLAVILAILFARAITRPLQMLARAATHVFDDSATERLPVARTDEIGVLARCFDSMRVEIRTQMAMLRAKQRELTHLAGHDPLTGLPNRMLFMEHLDAAIRHAAAVGEGLAVMFVDLDRFKQINDQHGHSAGDRTLVAVAKRLSQVLRGGDMAARLGGDEFIVLISDVPSPAVIGDVATRIQIVMAEELEFEKGRMAVGASIGVSEFPADGASAEELLVKADAAMYAAKASAQSVCVRYQDLVRGGTPDETGRAASGGSR</sequence>
<dbReference type="Proteomes" id="UP000277191">
    <property type="component" value="Chromosome 3"/>
</dbReference>
<dbReference type="InterPro" id="IPR000160">
    <property type="entry name" value="GGDEF_dom"/>
</dbReference>
<dbReference type="PROSITE" id="PS50887">
    <property type="entry name" value="GGDEF"/>
    <property type="match status" value="1"/>
</dbReference>
<feature type="domain" description="HAMP" evidence="2">
    <location>
        <begin position="343"/>
        <end position="395"/>
    </location>
</feature>
<accession>A0A3S9NKN4</accession>
<dbReference type="FunFam" id="3.30.70.270:FF:000001">
    <property type="entry name" value="Diguanylate cyclase domain protein"/>
    <property type="match status" value="1"/>
</dbReference>
<dbReference type="EMBL" id="CP034547">
    <property type="protein sequence ID" value="AZQ56255.1"/>
    <property type="molecule type" value="Genomic_DNA"/>
</dbReference>
<dbReference type="SMART" id="SM00304">
    <property type="entry name" value="HAMP"/>
    <property type="match status" value="1"/>
</dbReference>
<dbReference type="PANTHER" id="PTHR46663">
    <property type="entry name" value="DIGUANYLATE CYCLASE DGCT-RELATED"/>
    <property type="match status" value="1"/>
</dbReference>
<dbReference type="GO" id="GO:0007165">
    <property type="term" value="P:signal transduction"/>
    <property type="evidence" value="ECO:0007669"/>
    <property type="project" value="InterPro"/>
</dbReference>
<evidence type="ECO:0000256" key="1">
    <source>
        <dbReference type="SAM" id="Phobius"/>
    </source>
</evidence>
<evidence type="ECO:0000259" key="2">
    <source>
        <dbReference type="PROSITE" id="PS50885"/>
    </source>
</evidence>
<dbReference type="SUPFAM" id="SSF103190">
    <property type="entry name" value="Sensory domain-like"/>
    <property type="match status" value="1"/>
</dbReference>
<keyword evidence="1" id="KW-0472">Membrane</keyword>
<dbReference type="InterPro" id="IPR029151">
    <property type="entry name" value="Sensor-like_sf"/>
</dbReference>
<keyword evidence="1" id="KW-1133">Transmembrane helix</keyword>
<dbReference type="PANTHER" id="PTHR46663:SF2">
    <property type="entry name" value="GGDEF DOMAIN-CONTAINING PROTEIN"/>
    <property type="match status" value="1"/>
</dbReference>
<dbReference type="Pfam" id="PF00672">
    <property type="entry name" value="HAMP"/>
    <property type="match status" value="1"/>
</dbReference>
<proteinExistence type="predicted"/>
<dbReference type="GO" id="GO:0016020">
    <property type="term" value="C:membrane"/>
    <property type="evidence" value="ECO:0007669"/>
    <property type="project" value="InterPro"/>
</dbReference>
<dbReference type="InterPro" id="IPR048760">
    <property type="entry name" value="VP0354-like_sensor_dom"/>
</dbReference>
<dbReference type="SMART" id="SM00267">
    <property type="entry name" value="GGDEF"/>
    <property type="match status" value="1"/>
</dbReference>
<dbReference type="SUPFAM" id="SSF55073">
    <property type="entry name" value="Nucleotide cyclase"/>
    <property type="match status" value="1"/>
</dbReference>
<name>A0A3S9NKN4_9BURK</name>
<dbReference type="InterPro" id="IPR043128">
    <property type="entry name" value="Rev_trsase/Diguanyl_cyclase"/>
</dbReference>
<dbReference type="GO" id="GO:0003824">
    <property type="term" value="F:catalytic activity"/>
    <property type="evidence" value="ECO:0007669"/>
    <property type="project" value="UniProtKB-ARBA"/>
</dbReference>
<feature type="domain" description="GGDEF" evidence="3">
    <location>
        <begin position="438"/>
        <end position="571"/>
    </location>
</feature>
<dbReference type="Pfam" id="PF21623">
    <property type="entry name" value="HK_sensor_dom_bact"/>
    <property type="match status" value="1"/>
</dbReference>
<dbReference type="InterPro" id="IPR029787">
    <property type="entry name" value="Nucleotide_cyclase"/>
</dbReference>
<feature type="transmembrane region" description="Helical" evidence="1">
    <location>
        <begin position="12"/>
        <end position="30"/>
    </location>
</feature>
<evidence type="ECO:0000313" key="5">
    <source>
        <dbReference type="Proteomes" id="UP000277191"/>
    </source>
</evidence>
<dbReference type="InterPro" id="IPR003660">
    <property type="entry name" value="HAMP_dom"/>
</dbReference>
<dbReference type="Gene3D" id="3.30.70.270">
    <property type="match status" value="1"/>
</dbReference>
<dbReference type="Gene3D" id="6.10.340.10">
    <property type="match status" value="1"/>
</dbReference>
<protein>
    <submittedName>
        <fullName evidence="4">Diguanylate cyclase</fullName>
    </submittedName>
</protein>
<dbReference type="RefSeq" id="WP_126369635.1">
    <property type="nucleotide sequence ID" value="NZ_CP034547.1"/>
</dbReference>
<dbReference type="InterPro" id="IPR052163">
    <property type="entry name" value="DGC-Regulatory_Protein"/>
</dbReference>
<keyword evidence="1" id="KW-0812">Transmembrane</keyword>
<dbReference type="Pfam" id="PF00990">
    <property type="entry name" value="GGDEF"/>
    <property type="match status" value="1"/>
</dbReference>
<dbReference type="PROSITE" id="PS50885">
    <property type="entry name" value="HAMP"/>
    <property type="match status" value="1"/>
</dbReference>
<feature type="transmembrane region" description="Helical" evidence="1">
    <location>
        <begin position="323"/>
        <end position="345"/>
    </location>
</feature>
<dbReference type="CDD" id="cd01949">
    <property type="entry name" value="GGDEF"/>
    <property type="match status" value="1"/>
</dbReference>
<gene>
    <name evidence="4" type="ORF">D5R55_36360</name>
</gene>
<evidence type="ECO:0000259" key="3">
    <source>
        <dbReference type="PROSITE" id="PS50887"/>
    </source>
</evidence>
<dbReference type="SUPFAM" id="SSF158472">
    <property type="entry name" value="HAMP domain-like"/>
    <property type="match status" value="1"/>
</dbReference>
<dbReference type="Gene3D" id="3.30.450.20">
    <property type="entry name" value="PAS domain"/>
    <property type="match status" value="1"/>
</dbReference>
<dbReference type="NCBIfam" id="TIGR00254">
    <property type="entry name" value="GGDEF"/>
    <property type="match status" value="1"/>
</dbReference>